<keyword evidence="3" id="KW-0808">Transferase</keyword>
<feature type="domain" description="PARP catalytic" evidence="6">
    <location>
        <begin position="682"/>
        <end position="784"/>
    </location>
</feature>
<evidence type="ECO:0000256" key="4">
    <source>
        <dbReference type="ARBA" id="ARBA00023027"/>
    </source>
</evidence>
<organism evidence="7 8">
    <name type="scientific">Batillaria attramentaria</name>
    <dbReference type="NCBI Taxonomy" id="370345"/>
    <lineage>
        <taxon>Eukaryota</taxon>
        <taxon>Metazoa</taxon>
        <taxon>Spiralia</taxon>
        <taxon>Lophotrochozoa</taxon>
        <taxon>Mollusca</taxon>
        <taxon>Gastropoda</taxon>
        <taxon>Caenogastropoda</taxon>
        <taxon>Sorbeoconcha</taxon>
        <taxon>Cerithioidea</taxon>
        <taxon>Batillariidae</taxon>
        <taxon>Batillaria</taxon>
    </lineage>
</organism>
<dbReference type="Gene3D" id="1.20.920.60">
    <property type="match status" value="1"/>
</dbReference>
<keyword evidence="4" id="KW-0520">NAD</keyword>
<evidence type="ECO:0000313" key="8">
    <source>
        <dbReference type="Proteomes" id="UP001519460"/>
    </source>
</evidence>
<protein>
    <recommendedName>
        <fullName evidence="6">PARP catalytic domain-containing protein</fullName>
    </recommendedName>
</protein>
<dbReference type="InterPro" id="IPR012317">
    <property type="entry name" value="Poly(ADP-ribose)pol_cat_dom"/>
</dbReference>
<dbReference type="Gene3D" id="3.90.228.10">
    <property type="match status" value="1"/>
</dbReference>
<dbReference type="GO" id="GO:0016757">
    <property type="term" value="F:glycosyltransferase activity"/>
    <property type="evidence" value="ECO:0007669"/>
    <property type="project" value="UniProtKB-KW"/>
</dbReference>
<dbReference type="PANTHER" id="PTHR14453:SF102">
    <property type="entry name" value="PROTEIN MONO-ADP-RIBOSYLTRANSFERASE PARP14-LIKE"/>
    <property type="match status" value="1"/>
</dbReference>
<keyword evidence="5" id="KW-0539">Nucleus</keyword>
<feature type="non-terminal residue" evidence="7">
    <location>
        <position position="784"/>
    </location>
</feature>
<dbReference type="PANTHER" id="PTHR14453">
    <property type="entry name" value="PARP/ZINC FINGER CCCH TYPE DOMAIN CONTAINING PROTEIN"/>
    <property type="match status" value="1"/>
</dbReference>
<evidence type="ECO:0000313" key="7">
    <source>
        <dbReference type="EMBL" id="KAK7488415.1"/>
    </source>
</evidence>
<dbReference type="GO" id="GO:0005634">
    <property type="term" value="C:nucleus"/>
    <property type="evidence" value="ECO:0007669"/>
    <property type="project" value="UniProtKB-SubCell"/>
</dbReference>
<sequence length="784" mass="89408">NDVKVDRYVLEDSKLGEKALITRLPVEGVYRVEVAGQLGEMRTVLGEFRIDCVNVKHMPARFPISNTPIGPTEEARKMVEEFSHGDGVVVARQGEKVNMNFNFKNKGGRNIRVHPVLVHNNMRPDELSKYVRCNETKDDVNVSVTVPKTGNDAEYGLCIDVIETGEKENGEKEEIEHLQLINYLITADSTLTFPDQQEALKGFNIDRLIKTVARASKTGILDARTESKVNRMLVQLNKMKGEKLKDLCEAMKGTDPRALESALVEYEEFGSPETKVIERAKAVLDLLRALKDDDDVMRLEEALRRVKELNADVTGIMHKADNRLVFHYEKMKTRLDKVSCRLVVKTRLDKVSCRLVMKTRLDKVSCRLVMKTRLDKVSCRLVMKTRLDKVSCRLVMKTRLDKVSCRLVMKTRLDKVSCGLVMKTRLDKVSCRLVMKTRLDKVSCGLVMKTRLDKVSCGLAMKTRLDKVSCGLAMKTRLDKVSCGLAMKTRHYKVSCLCEVCNKRSLEELESFLHSAHKTCVASHLHVKPMYENAQRLRDHLKEIKRVTQEVGKLGARDLNALSSARKGPPHPHLHSVMMATFILLGEREKELWEWEAIQKLLERRKEIGVVRAMVELNVDHVTQQQVDLAESHVSACQLEVVRSEIGPNAGLFLQWVLLTVEEKRARHVKYNSSDIFNPDTLPFTQPTKWTPQPDTQPVVTVALEEGCQEYNEVMDNLTRTLESTKVTIERIQNPFLYRQYEAKKQQMGSLGNSSERTLWHGTAQDAIVNINMYGFNRRYCGKN</sequence>
<proteinExistence type="predicted"/>
<evidence type="ECO:0000256" key="5">
    <source>
        <dbReference type="ARBA" id="ARBA00023242"/>
    </source>
</evidence>
<accession>A0ABD0KMG4</accession>
<dbReference type="AlphaFoldDB" id="A0ABD0KMG4"/>
<comment type="subcellular location">
    <subcellularLocation>
        <location evidence="1">Nucleus</location>
    </subcellularLocation>
</comment>
<dbReference type="SUPFAM" id="SSF56399">
    <property type="entry name" value="ADP-ribosylation"/>
    <property type="match status" value="1"/>
</dbReference>
<gene>
    <name evidence="7" type="ORF">BaRGS_00020389</name>
</gene>
<feature type="non-terminal residue" evidence="7">
    <location>
        <position position="1"/>
    </location>
</feature>
<evidence type="ECO:0000256" key="1">
    <source>
        <dbReference type="ARBA" id="ARBA00004123"/>
    </source>
</evidence>
<dbReference type="PROSITE" id="PS51059">
    <property type="entry name" value="PARP_CATALYTIC"/>
    <property type="match status" value="1"/>
</dbReference>
<evidence type="ECO:0000256" key="2">
    <source>
        <dbReference type="ARBA" id="ARBA00022676"/>
    </source>
</evidence>
<comment type="caution">
    <text evidence="7">The sequence shown here is derived from an EMBL/GenBank/DDBJ whole genome shotgun (WGS) entry which is preliminary data.</text>
</comment>
<evidence type="ECO:0000256" key="3">
    <source>
        <dbReference type="ARBA" id="ARBA00022679"/>
    </source>
</evidence>
<dbReference type="Proteomes" id="UP001519460">
    <property type="component" value="Unassembled WGS sequence"/>
</dbReference>
<dbReference type="EMBL" id="JACVVK020000151">
    <property type="protein sequence ID" value="KAK7488415.1"/>
    <property type="molecule type" value="Genomic_DNA"/>
</dbReference>
<name>A0ABD0KMG4_9CAEN</name>
<evidence type="ECO:0000259" key="6">
    <source>
        <dbReference type="PROSITE" id="PS51059"/>
    </source>
</evidence>
<reference evidence="7 8" key="1">
    <citation type="journal article" date="2023" name="Sci. Data">
        <title>Genome assembly of the Korean intertidal mud-creeper Batillaria attramentaria.</title>
        <authorList>
            <person name="Patra A.K."/>
            <person name="Ho P.T."/>
            <person name="Jun S."/>
            <person name="Lee S.J."/>
            <person name="Kim Y."/>
            <person name="Won Y.J."/>
        </authorList>
    </citation>
    <scope>NUCLEOTIDE SEQUENCE [LARGE SCALE GENOMIC DNA]</scope>
    <source>
        <strain evidence="7">Wonlab-2016</strain>
    </source>
</reference>
<keyword evidence="2" id="KW-0328">Glycosyltransferase</keyword>
<keyword evidence="8" id="KW-1185">Reference proteome</keyword>
<dbReference type="InterPro" id="IPR052056">
    <property type="entry name" value="Mono-ARTD/PARP"/>
</dbReference>